<name>A0A9P4U4S0_9PLEO</name>
<feature type="compositionally biased region" description="Polar residues" evidence="1">
    <location>
        <begin position="574"/>
        <end position="584"/>
    </location>
</feature>
<feature type="compositionally biased region" description="Polar residues" evidence="1">
    <location>
        <begin position="525"/>
        <end position="550"/>
    </location>
</feature>
<feature type="compositionally biased region" description="Basic and acidic residues" evidence="1">
    <location>
        <begin position="553"/>
        <end position="572"/>
    </location>
</feature>
<sequence>MVRRQKKVRNEIGNSGYARPQSPPPRHNSNEQAYDSSHTLYEPSDAPRVAPSNRFTTQSGIVKNGHGDVDIRSAFGKLHTGSEKVASMKEQDSKRSTTLHEKRLNEVSPLTRANGAQFRPDTTNIEQPRGDDGMSQSQGACLEESTEKLKDTVGPHQNKRIREEDQVEEAYQKVLSYHRDQMKLYEAKLKGRRDPSDTGATLNARLRMLKNAASMSEDKSGLLDKVAAMSEQDSVMYSRLIEGYASHRRSQSMGKTRLITNFKDHRELKRGAVFWTPICQRALNPEAKPDARRIPSPHGLIDDTKRMVVVIAVDTHHLRVCPVTTRNGNGAKGLQKTGSWACLQGPDVDDTENPGPPVFKVKLEGYGRRSGKISPSSMFKPDLPMEVQPPINYTYVGRLDTESRGRLPMPPGFDTDGNVLNSDDFHVDDRTTSMSQATRTPRQWDMPADSEPEGSRALKRQKTNRNGERYATSLTTTTDTQTSAAATTNSPLLGALVPDNNPQPSTPQDSGTFAVTVDDEVQIQNSTSAPTPTSGQLDRSQNTRRNTVQGKSRPRDGIRDRHSVRGDWDEPGHSSINNDQLNYD</sequence>
<feature type="region of interest" description="Disordered" evidence="1">
    <location>
        <begin position="403"/>
        <end position="512"/>
    </location>
</feature>
<feature type="region of interest" description="Disordered" evidence="1">
    <location>
        <begin position="1"/>
        <end position="68"/>
    </location>
</feature>
<dbReference type="EMBL" id="MU001513">
    <property type="protein sequence ID" value="KAF2438259.1"/>
    <property type="molecule type" value="Genomic_DNA"/>
</dbReference>
<reference evidence="2" key="1">
    <citation type="journal article" date="2020" name="Stud. Mycol.">
        <title>101 Dothideomycetes genomes: a test case for predicting lifestyles and emergence of pathogens.</title>
        <authorList>
            <person name="Haridas S."/>
            <person name="Albert R."/>
            <person name="Binder M."/>
            <person name="Bloem J."/>
            <person name="Labutti K."/>
            <person name="Salamov A."/>
            <person name="Andreopoulos B."/>
            <person name="Baker S."/>
            <person name="Barry K."/>
            <person name="Bills G."/>
            <person name="Bluhm B."/>
            <person name="Cannon C."/>
            <person name="Castanera R."/>
            <person name="Culley D."/>
            <person name="Daum C."/>
            <person name="Ezra D."/>
            <person name="Gonzalez J."/>
            <person name="Henrissat B."/>
            <person name="Kuo A."/>
            <person name="Liang C."/>
            <person name="Lipzen A."/>
            <person name="Lutzoni F."/>
            <person name="Magnuson J."/>
            <person name="Mondo S."/>
            <person name="Nolan M."/>
            <person name="Ohm R."/>
            <person name="Pangilinan J."/>
            <person name="Park H.-J."/>
            <person name="Ramirez L."/>
            <person name="Alfaro M."/>
            <person name="Sun H."/>
            <person name="Tritt A."/>
            <person name="Yoshinaga Y."/>
            <person name="Zwiers L.-H."/>
            <person name="Turgeon B."/>
            <person name="Goodwin S."/>
            <person name="Spatafora J."/>
            <person name="Crous P."/>
            <person name="Grigoriev I."/>
        </authorList>
    </citation>
    <scope>NUCLEOTIDE SEQUENCE</scope>
    <source>
        <strain evidence="2">CBS 690.94</strain>
    </source>
</reference>
<evidence type="ECO:0000256" key="1">
    <source>
        <dbReference type="SAM" id="MobiDB-lite"/>
    </source>
</evidence>
<accession>A0A9P4U4S0</accession>
<feature type="region of interest" description="Disordered" evidence="1">
    <location>
        <begin position="525"/>
        <end position="584"/>
    </location>
</feature>
<feature type="compositionally biased region" description="Polar residues" evidence="1">
    <location>
        <begin position="432"/>
        <end position="441"/>
    </location>
</feature>
<evidence type="ECO:0000313" key="2">
    <source>
        <dbReference type="EMBL" id="KAF2438259.1"/>
    </source>
</evidence>
<gene>
    <name evidence="2" type="ORF">P171DRAFT_477645</name>
</gene>
<keyword evidence="3" id="KW-1185">Reference proteome</keyword>
<comment type="caution">
    <text evidence="2">The sequence shown here is derived from an EMBL/GenBank/DDBJ whole genome shotgun (WGS) entry which is preliminary data.</text>
</comment>
<feature type="compositionally biased region" description="Low complexity" evidence="1">
    <location>
        <begin position="471"/>
        <end position="488"/>
    </location>
</feature>
<organism evidence="2 3">
    <name type="scientific">Karstenula rhodostoma CBS 690.94</name>
    <dbReference type="NCBI Taxonomy" id="1392251"/>
    <lineage>
        <taxon>Eukaryota</taxon>
        <taxon>Fungi</taxon>
        <taxon>Dikarya</taxon>
        <taxon>Ascomycota</taxon>
        <taxon>Pezizomycotina</taxon>
        <taxon>Dothideomycetes</taxon>
        <taxon>Pleosporomycetidae</taxon>
        <taxon>Pleosporales</taxon>
        <taxon>Massarineae</taxon>
        <taxon>Didymosphaeriaceae</taxon>
        <taxon>Karstenula</taxon>
    </lineage>
</organism>
<evidence type="ECO:0000313" key="3">
    <source>
        <dbReference type="Proteomes" id="UP000799764"/>
    </source>
</evidence>
<feature type="compositionally biased region" description="Polar residues" evidence="1">
    <location>
        <begin position="30"/>
        <end position="39"/>
    </location>
</feature>
<feature type="compositionally biased region" description="Polar residues" evidence="1">
    <location>
        <begin position="500"/>
        <end position="512"/>
    </location>
</feature>
<dbReference type="AlphaFoldDB" id="A0A9P4U4S0"/>
<proteinExistence type="predicted"/>
<feature type="region of interest" description="Disordered" evidence="1">
    <location>
        <begin position="114"/>
        <end position="141"/>
    </location>
</feature>
<protein>
    <submittedName>
        <fullName evidence="2">Uncharacterized protein</fullName>
    </submittedName>
</protein>
<dbReference type="Proteomes" id="UP000799764">
    <property type="component" value="Unassembled WGS sequence"/>
</dbReference>